<reference evidence="2 3" key="1">
    <citation type="submission" date="2012-10" db="EMBL/GenBank/DDBJ databases">
        <title>Genome sequence of Variovorax paradoxus B4.</title>
        <authorList>
            <person name="Schuldes J."/>
            <person name="Brandt U."/>
            <person name="Hiessl S."/>
            <person name="Wuebbeler J.H."/>
            <person name="Thuermer A."/>
            <person name="Steinbuechel A."/>
            <person name="Daniel R."/>
        </authorList>
    </citation>
    <scope>NUCLEOTIDE SEQUENCE [LARGE SCALE GENOMIC DNA]</scope>
    <source>
        <strain evidence="2 3">B4</strain>
    </source>
</reference>
<evidence type="ECO:0000313" key="2">
    <source>
        <dbReference type="EMBL" id="AGU48398.1"/>
    </source>
</evidence>
<dbReference type="PATRIC" id="fig|1246301.3.peg.1310"/>
<keyword evidence="1" id="KW-0472">Membrane</keyword>
<dbReference type="EMBL" id="CP003911">
    <property type="protein sequence ID" value="AGU48398.1"/>
    <property type="molecule type" value="Genomic_DNA"/>
</dbReference>
<name>T1X749_VARPD</name>
<proteinExistence type="predicted"/>
<accession>T1X749</accession>
<keyword evidence="1" id="KW-1133">Transmembrane helix</keyword>
<feature type="transmembrane region" description="Helical" evidence="1">
    <location>
        <begin position="67"/>
        <end position="86"/>
    </location>
</feature>
<evidence type="ECO:0000256" key="1">
    <source>
        <dbReference type="SAM" id="Phobius"/>
    </source>
</evidence>
<protein>
    <recommendedName>
        <fullName evidence="4">Transmembrane protein</fullName>
    </recommendedName>
</protein>
<dbReference type="AlphaFoldDB" id="T1X749"/>
<keyword evidence="1" id="KW-0812">Transmembrane</keyword>
<evidence type="ECO:0008006" key="4">
    <source>
        <dbReference type="Google" id="ProtNLM"/>
    </source>
</evidence>
<sequence length="254" mass="28645">MPPRPLSTHWVLHMPLRHYRIFPRYAFYCVLAGLAAIYVFCAMVLVPAKIYILPYLITPDFVRYKGAFFVLVLAIPAAIYLIGWKGNDFFAWLRTPQVLILGAHGLQLGATTVAFADVTRLRHRHNRNHLLLTTRDGKTLRLRLDLWDDAHALVAEVEEAVGEVLRHDVERRLHAGDTVPFGALALSADGLVHKGQLIAWSSIDTIRTQSDAEAMDVDEHLVIVANGRTRKIDRSKIDNEPVLMVCLMQRLPSA</sequence>
<dbReference type="HOGENOM" id="CLU_1154416_0_0_4"/>
<evidence type="ECO:0000313" key="3">
    <source>
        <dbReference type="Proteomes" id="UP000016223"/>
    </source>
</evidence>
<feature type="transmembrane region" description="Helical" evidence="1">
    <location>
        <begin position="25"/>
        <end position="46"/>
    </location>
</feature>
<dbReference type="Proteomes" id="UP000016223">
    <property type="component" value="Chromosome 1"/>
</dbReference>
<gene>
    <name evidence="2" type="ORF">VAPA_1c12830</name>
</gene>
<dbReference type="KEGG" id="vpd:VAPA_1c12830"/>
<organism evidence="2 3">
    <name type="scientific">Variovorax paradoxus B4</name>
    <dbReference type="NCBI Taxonomy" id="1246301"/>
    <lineage>
        <taxon>Bacteria</taxon>
        <taxon>Pseudomonadati</taxon>
        <taxon>Pseudomonadota</taxon>
        <taxon>Betaproteobacteria</taxon>
        <taxon>Burkholderiales</taxon>
        <taxon>Comamonadaceae</taxon>
        <taxon>Variovorax</taxon>
    </lineage>
</organism>